<dbReference type="eggNOG" id="arCOG03860">
    <property type="taxonomic scope" value="Archaea"/>
</dbReference>
<proteinExistence type="predicted"/>
<dbReference type="Pfam" id="PF24042">
    <property type="entry name" value="DUF7351"/>
    <property type="match status" value="1"/>
</dbReference>
<dbReference type="InterPro" id="IPR055775">
    <property type="entry name" value="DUF7351"/>
</dbReference>
<comment type="caution">
    <text evidence="2">The sequence shown here is derived from an EMBL/GenBank/DDBJ whole genome shotgun (WGS) entry which is preliminary data.</text>
</comment>
<evidence type="ECO:0000313" key="3">
    <source>
        <dbReference type="Proteomes" id="UP000011626"/>
    </source>
</evidence>
<gene>
    <name evidence="2" type="ORF">C475_16341</name>
</gene>
<reference evidence="2 3" key="1">
    <citation type="journal article" date="2014" name="PLoS Genet.">
        <title>Phylogenetically driven sequencing of extremely halophilic archaea reveals strategies for static and dynamic osmo-response.</title>
        <authorList>
            <person name="Becker E.A."/>
            <person name="Seitzer P.M."/>
            <person name="Tritt A."/>
            <person name="Larsen D."/>
            <person name="Krusor M."/>
            <person name="Yao A.I."/>
            <person name="Wu D."/>
            <person name="Madern D."/>
            <person name="Eisen J.A."/>
            <person name="Darling A.E."/>
            <person name="Facciotti M.T."/>
        </authorList>
    </citation>
    <scope>NUCLEOTIDE SEQUENCE [LARGE SCALE GENOMIC DNA]</scope>
    <source>
        <strain evidence="2 3">2-9-1</strain>
    </source>
</reference>
<name>M0CJ88_9EURY</name>
<organism evidence="2 3">
    <name type="scientific">Halosimplex carlsbadense 2-9-1</name>
    <dbReference type="NCBI Taxonomy" id="797114"/>
    <lineage>
        <taxon>Archaea</taxon>
        <taxon>Methanobacteriati</taxon>
        <taxon>Methanobacteriota</taxon>
        <taxon>Stenosarchaea group</taxon>
        <taxon>Halobacteria</taxon>
        <taxon>Halobacteriales</taxon>
        <taxon>Haloarculaceae</taxon>
        <taxon>Halosimplex</taxon>
    </lineage>
</organism>
<sequence length="189" mass="20375">MSDVSSEASVEVVSGDGLALRYENGHLLLTCGVDEHTLLFPVSPSLLDGHEGDALLGRVAVALSHQAARIRRGICPECQGEVTPGIVPEPKPEQDGYFFHGDCGRCGFQHGFPVGAAALSDPEVLAAFADEGTDLRTTPFWTLEWCRVGAETVVTETPLRVHIDARLTDETLRITLDDDAAVVSTERRH</sequence>
<dbReference type="EMBL" id="AOIU01000035">
    <property type="protein sequence ID" value="ELZ22688.1"/>
    <property type="molecule type" value="Genomic_DNA"/>
</dbReference>
<evidence type="ECO:0000259" key="1">
    <source>
        <dbReference type="Pfam" id="PF24042"/>
    </source>
</evidence>
<protein>
    <recommendedName>
        <fullName evidence="1">DUF7351 domain-containing protein</fullName>
    </recommendedName>
</protein>
<accession>M0CJ88</accession>
<dbReference type="Proteomes" id="UP000011626">
    <property type="component" value="Unassembled WGS sequence"/>
</dbReference>
<evidence type="ECO:0000313" key="2">
    <source>
        <dbReference type="EMBL" id="ELZ22688.1"/>
    </source>
</evidence>
<feature type="domain" description="DUF7351" evidence="1">
    <location>
        <begin position="15"/>
        <end position="182"/>
    </location>
</feature>
<keyword evidence="3" id="KW-1185">Reference proteome</keyword>
<dbReference type="AlphaFoldDB" id="M0CJ88"/>